<proteinExistence type="predicted"/>
<evidence type="ECO:0000256" key="1">
    <source>
        <dbReference type="SAM" id="MobiDB-lite"/>
    </source>
</evidence>
<feature type="compositionally biased region" description="Acidic residues" evidence="1">
    <location>
        <begin position="420"/>
        <end position="431"/>
    </location>
</feature>
<feature type="compositionally biased region" description="Pro residues" evidence="1">
    <location>
        <begin position="60"/>
        <end position="71"/>
    </location>
</feature>
<feature type="compositionally biased region" description="Basic residues" evidence="1">
    <location>
        <begin position="308"/>
        <end position="322"/>
    </location>
</feature>
<evidence type="ECO:0000313" key="2">
    <source>
        <dbReference type="EMBL" id="KAF5391169.1"/>
    </source>
</evidence>
<dbReference type="OrthoDB" id="248233at2759"/>
<name>A0A8H5HX19_9AGAR</name>
<feature type="region of interest" description="Disordered" evidence="1">
    <location>
        <begin position="256"/>
        <end position="350"/>
    </location>
</feature>
<dbReference type="EMBL" id="JAACJN010000011">
    <property type="protein sequence ID" value="KAF5391169.1"/>
    <property type="molecule type" value="Genomic_DNA"/>
</dbReference>
<reference evidence="2 3" key="1">
    <citation type="journal article" date="2020" name="ISME J.">
        <title>Uncovering the hidden diversity of litter-decomposition mechanisms in mushroom-forming fungi.</title>
        <authorList>
            <person name="Floudas D."/>
            <person name="Bentzer J."/>
            <person name="Ahren D."/>
            <person name="Johansson T."/>
            <person name="Persson P."/>
            <person name="Tunlid A."/>
        </authorList>
    </citation>
    <scope>NUCLEOTIDE SEQUENCE [LARGE SCALE GENOMIC DNA]</scope>
    <source>
        <strain evidence="2 3">CBS 406.79</strain>
    </source>
</reference>
<feature type="region of interest" description="Disordered" evidence="1">
    <location>
        <begin position="1"/>
        <end position="73"/>
    </location>
</feature>
<keyword evidence="3" id="KW-1185">Reference proteome</keyword>
<sequence length="531" mass="57677">MQFLNMFGEDDSESPRVPSPWDNISTPSHATPSPSPSPLGTPASGTPASVSSTLHLPLTPGTPAPLLPRLPPESDSGNIEYKLQLLHPTTSRFTRLVTQLKWRLLEGGGQAFYELGVADSGLLVGLSRKDLEETLDTLEMMAGEIGASVIVVKEIEVERSLAEQAKREEDYRERRGRGKGRYLETGYSDSTTTDATDSDTVGIDGVFAMDDPADSDDNLQLQANSQTPSVVDLGVEISSVYKPRPMTLRMQMSNPSATVNLNGHTNGNTKAQSGGNKTRKKLKPPQHASTDTYHTKDSYSNDTSFGRTHSRRQNRDRRRAEKRKALETLVESLPSASSSADLARDDHGGDKAEETANKLLTRLESLHVSRISAIPKEVDSSKVIEEHSENELVNSVATLRADDSSLAPPPHFTVTPMSDDSQEDPLEDDDVFPSPVSSSHHARFPQLSLGLALGETPLDRASTAHSKSHSDINVDRAGQFESVADCMRNVGDGKVDTEDDGPRLIVEALVVRKLSLQEAFLDFGGFGLELS</sequence>
<dbReference type="InterPro" id="IPR050055">
    <property type="entry name" value="EF-Tu_GTPase"/>
</dbReference>
<dbReference type="PANTHER" id="PTHR43721:SF3">
    <property type="entry name" value="GTP-BINDING PROTEIN 2"/>
    <property type="match status" value="1"/>
</dbReference>
<evidence type="ECO:0000313" key="3">
    <source>
        <dbReference type="Proteomes" id="UP000518752"/>
    </source>
</evidence>
<dbReference type="Proteomes" id="UP000518752">
    <property type="component" value="Unassembled WGS sequence"/>
</dbReference>
<dbReference type="PANTHER" id="PTHR43721">
    <property type="entry name" value="ELONGATION FACTOR TU-RELATED"/>
    <property type="match status" value="1"/>
</dbReference>
<gene>
    <name evidence="2" type="ORF">D9757_002999</name>
</gene>
<accession>A0A8H5HX19</accession>
<dbReference type="AlphaFoldDB" id="A0A8H5HX19"/>
<dbReference type="GO" id="GO:0003746">
    <property type="term" value="F:translation elongation factor activity"/>
    <property type="evidence" value="ECO:0007669"/>
    <property type="project" value="TreeGrafter"/>
</dbReference>
<feature type="compositionally biased region" description="Polar residues" evidence="1">
    <location>
        <begin position="256"/>
        <end position="276"/>
    </location>
</feature>
<protein>
    <submittedName>
        <fullName evidence="2">Uncharacterized protein</fullName>
    </submittedName>
</protein>
<feature type="compositionally biased region" description="Low complexity" evidence="1">
    <location>
        <begin position="332"/>
        <end position="341"/>
    </location>
</feature>
<feature type="compositionally biased region" description="Low complexity" evidence="1">
    <location>
        <begin position="40"/>
        <end position="59"/>
    </location>
</feature>
<comment type="caution">
    <text evidence="2">The sequence shown here is derived from an EMBL/GenBank/DDBJ whole genome shotgun (WGS) entry which is preliminary data.</text>
</comment>
<organism evidence="2 3">
    <name type="scientific">Collybiopsis confluens</name>
    <dbReference type="NCBI Taxonomy" id="2823264"/>
    <lineage>
        <taxon>Eukaryota</taxon>
        <taxon>Fungi</taxon>
        <taxon>Dikarya</taxon>
        <taxon>Basidiomycota</taxon>
        <taxon>Agaricomycotina</taxon>
        <taxon>Agaricomycetes</taxon>
        <taxon>Agaricomycetidae</taxon>
        <taxon>Agaricales</taxon>
        <taxon>Marasmiineae</taxon>
        <taxon>Omphalotaceae</taxon>
        <taxon>Collybiopsis</taxon>
    </lineage>
</organism>
<feature type="region of interest" description="Disordered" evidence="1">
    <location>
        <begin position="401"/>
        <end position="439"/>
    </location>
</feature>